<accession>A0A4Y2U0Q3</accession>
<dbReference type="Proteomes" id="UP000499080">
    <property type="component" value="Unassembled WGS sequence"/>
</dbReference>
<comment type="caution">
    <text evidence="1">The sequence shown here is derived from an EMBL/GenBank/DDBJ whole genome shotgun (WGS) entry which is preliminary data.</text>
</comment>
<evidence type="ECO:0000313" key="2">
    <source>
        <dbReference type="Proteomes" id="UP000499080"/>
    </source>
</evidence>
<keyword evidence="2" id="KW-1185">Reference proteome</keyword>
<name>A0A4Y2U0Q3_ARAVE</name>
<gene>
    <name evidence="1" type="ORF">AVEN_1829_1</name>
</gene>
<evidence type="ECO:0000313" key="1">
    <source>
        <dbReference type="EMBL" id="GBO05226.1"/>
    </source>
</evidence>
<protein>
    <submittedName>
        <fullName evidence="1">Uncharacterized protein</fullName>
    </submittedName>
</protein>
<dbReference type="EMBL" id="BGPR01031921">
    <property type="protein sequence ID" value="GBO05226.1"/>
    <property type="molecule type" value="Genomic_DNA"/>
</dbReference>
<dbReference type="AlphaFoldDB" id="A0A4Y2U0Q3"/>
<organism evidence="1 2">
    <name type="scientific">Araneus ventricosus</name>
    <name type="common">Orbweaver spider</name>
    <name type="synonym">Epeira ventricosa</name>
    <dbReference type="NCBI Taxonomy" id="182803"/>
    <lineage>
        <taxon>Eukaryota</taxon>
        <taxon>Metazoa</taxon>
        <taxon>Ecdysozoa</taxon>
        <taxon>Arthropoda</taxon>
        <taxon>Chelicerata</taxon>
        <taxon>Arachnida</taxon>
        <taxon>Araneae</taxon>
        <taxon>Araneomorphae</taxon>
        <taxon>Entelegynae</taxon>
        <taxon>Araneoidea</taxon>
        <taxon>Araneidae</taxon>
        <taxon>Araneus</taxon>
    </lineage>
</organism>
<sequence>MSRVWNENHNTFLKNQSVIRLRQWQMHFERWSRATAMHGNAVCGNGNGWNVVPGNGQCMGVIVRWQSATYGMSSGGNGNG</sequence>
<proteinExistence type="predicted"/>
<reference evidence="1 2" key="1">
    <citation type="journal article" date="2019" name="Sci. Rep.">
        <title>Orb-weaving spider Araneus ventricosus genome elucidates the spidroin gene catalogue.</title>
        <authorList>
            <person name="Kono N."/>
            <person name="Nakamura H."/>
            <person name="Ohtoshi R."/>
            <person name="Moran D.A.P."/>
            <person name="Shinohara A."/>
            <person name="Yoshida Y."/>
            <person name="Fujiwara M."/>
            <person name="Mori M."/>
            <person name="Tomita M."/>
            <person name="Arakawa K."/>
        </authorList>
    </citation>
    <scope>NUCLEOTIDE SEQUENCE [LARGE SCALE GENOMIC DNA]</scope>
</reference>